<evidence type="ECO:0000256" key="2">
    <source>
        <dbReference type="ARBA" id="ARBA00009765"/>
    </source>
</evidence>
<comment type="similarity">
    <text evidence="2 11">Belongs to the CorA metal ion transporter (MIT) (TC 1.A.35) family.</text>
</comment>
<dbReference type="PANTHER" id="PTHR46494">
    <property type="entry name" value="CORA FAMILY METAL ION TRANSPORTER (EUROFUNG)"/>
    <property type="match status" value="1"/>
</dbReference>
<name>A0A0G4PZ31_9GAMM</name>
<dbReference type="Gene3D" id="3.30.460.20">
    <property type="entry name" value="CorA soluble domain-like"/>
    <property type="match status" value="1"/>
</dbReference>
<dbReference type="GO" id="GO:0000287">
    <property type="term" value="F:magnesium ion binding"/>
    <property type="evidence" value="ECO:0007669"/>
    <property type="project" value="TreeGrafter"/>
</dbReference>
<evidence type="ECO:0000256" key="7">
    <source>
        <dbReference type="ARBA" id="ARBA00022833"/>
    </source>
</evidence>
<dbReference type="InterPro" id="IPR002523">
    <property type="entry name" value="MgTranspt_CorA/ZnTranspt_ZntB"/>
</dbReference>
<keyword evidence="10 11" id="KW-0472">Membrane</keyword>
<evidence type="ECO:0000313" key="13">
    <source>
        <dbReference type="EMBL" id="MBJ2116343.1"/>
    </source>
</evidence>
<evidence type="ECO:0000313" key="14">
    <source>
        <dbReference type="Proteomes" id="UP000183920"/>
    </source>
</evidence>
<evidence type="ECO:0000256" key="3">
    <source>
        <dbReference type="ARBA" id="ARBA00022448"/>
    </source>
</evidence>
<gene>
    <name evidence="11 12" type="primary">zntB</name>
    <name evidence="12" type="ORF">BN1804_00033</name>
    <name evidence="13" type="ORF">JFQ69_01475</name>
</gene>
<keyword evidence="9 11" id="KW-0406">Ion transport</keyword>
<reference evidence="12" key="2">
    <citation type="submission" date="2015-06" db="EMBL/GenBank/DDBJ databases">
        <authorList>
            <person name="Urmite Genomes Urmite Genomes"/>
        </authorList>
    </citation>
    <scope>NUCLEOTIDE SEQUENCE [LARGE SCALE GENOMIC DNA]</scope>
    <source>
        <strain evidence="12">CSUR P1867</strain>
    </source>
</reference>
<dbReference type="InterPro" id="IPR023714">
    <property type="entry name" value="Zn_transp_ZntB"/>
</dbReference>
<feature type="transmembrane region" description="Helical" evidence="11">
    <location>
        <begin position="301"/>
        <end position="321"/>
    </location>
</feature>
<dbReference type="HAMAP" id="MF_01565">
    <property type="entry name" value="ZntB"/>
    <property type="match status" value="1"/>
</dbReference>
<dbReference type="GO" id="GO:0005886">
    <property type="term" value="C:plasma membrane"/>
    <property type="evidence" value="ECO:0007669"/>
    <property type="project" value="UniProtKB-SubCell"/>
</dbReference>
<evidence type="ECO:0000313" key="12">
    <source>
        <dbReference type="EMBL" id="CRL58870.1"/>
    </source>
</evidence>
<keyword evidence="4 11" id="KW-1003">Cell membrane</keyword>
<reference evidence="13 15" key="3">
    <citation type="submission" date="2020-12" db="EMBL/GenBank/DDBJ databases">
        <title>Enhanced detection system for hospital associated transmission using whole genome sequencing surveillance.</title>
        <authorList>
            <person name="Harrison L.H."/>
            <person name="Van Tyne D."/>
            <person name="Marsh J.W."/>
            <person name="Griffith M.P."/>
            <person name="Snyder D.J."/>
            <person name="Cooper V.S."/>
            <person name="Mustapha M."/>
        </authorList>
    </citation>
    <scope>NUCLEOTIDE SEQUENCE [LARGE SCALE GENOMIC DNA]</scope>
    <source>
        <strain evidence="13 15">PR00195</strain>
    </source>
</reference>
<comment type="subcellular location">
    <subcellularLocation>
        <location evidence="11">Cell inner membrane</location>
        <topology evidence="11">Multi-pass membrane protein</topology>
    </subcellularLocation>
    <subcellularLocation>
        <location evidence="1">Cell membrane</location>
        <topology evidence="1">Multi-pass membrane protein</topology>
    </subcellularLocation>
</comment>
<dbReference type="InterPro" id="IPR045863">
    <property type="entry name" value="CorA_TM1_TM2"/>
</dbReference>
<dbReference type="EMBL" id="CVRY01000001">
    <property type="protein sequence ID" value="CRL58870.1"/>
    <property type="molecule type" value="Genomic_DNA"/>
</dbReference>
<evidence type="ECO:0000313" key="15">
    <source>
        <dbReference type="Proteomes" id="UP000619976"/>
    </source>
</evidence>
<dbReference type="GO" id="GO:0050897">
    <property type="term" value="F:cobalt ion binding"/>
    <property type="evidence" value="ECO:0007669"/>
    <property type="project" value="TreeGrafter"/>
</dbReference>
<dbReference type="GO" id="GO:0015087">
    <property type="term" value="F:cobalt ion transmembrane transporter activity"/>
    <property type="evidence" value="ECO:0007669"/>
    <property type="project" value="TreeGrafter"/>
</dbReference>
<dbReference type="InterPro" id="IPR045861">
    <property type="entry name" value="CorA_cytoplasmic_dom"/>
</dbReference>
<evidence type="ECO:0000256" key="6">
    <source>
        <dbReference type="ARBA" id="ARBA00022692"/>
    </source>
</evidence>
<dbReference type="AlphaFoldDB" id="A0A0G4PZ31"/>
<keyword evidence="6 11" id="KW-0812">Transmembrane</keyword>
<dbReference type="Pfam" id="PF01544">
    <property type="entry name" value="CorA"/>
    <property type="match status" value="1"/>
</dbReference>
<evidence type="ECO:0000256" key="4">
    <source>
        <dbReference type="ARBA" id="ARBA00022475"/>
    </source>
</evidence>
<evidence type="ECO:0000256" key="9">
    <source>
        <dbReference type="ARBA" id="ARBA00023065"/>
    </source>
</evidence>
<organism evidence="12 14">
    <name type="scientific">Proteus penneri</name>
    <dbReference type="NCBI Taxonomy" id="102862"/>
    <lineage>
        <taxon>Bacteria</taxon>
        <taxon>Pseudomonadati</taxon>
        <taxon>Pseudomonadota</taxon>
        <taxon>Gammaproteobacteria</taxon>
        <taxon>Enterobacterales</taxon>
        <taxon>Morganellaceae</taxon>
        <taxon>Proteus</taxon>
    </lineage>
</organism>
<dbReference type="SUPFAM" id="SSF144083">
    <property type="entry name" value="Magnesium transport protein CorA, transmembrane region"/>
    <property type="match status" value="1"/>
</dbReference>
<dbReference type="CDD" id="cd12833">
    <property type="entry name" value="ZntB-like_1"/>
    <property type="match status" value="1"/>
</dbReference>
<proteinExistence type="inferred from homology"/>
<sequence>MKTINDSILQDSDAIYTTQLDGHGGVIEITADTIATNNNPYWIHLDYRKPQSAKWIEETELLPPIAKDILLAENVRPKAQRIGEGVVINLQTINNNPNDRPDELVAFRIYINSQTIVSSRHRRVNSVDSVIHTLELGSGPESSGDWLITMADAVTDEIGEFVETLHDQLIELEDMILDQQIPARGELALLRKQLIVLRRYMAPQRDVFSRLSIEKLPWMSDSDRVTMLEISERLSRRLEDLDSSISRTAVIADEITSMMADAMNRRTYTMSLMAMLFLPTTFLTGLFGVNLGGIPGNELPYGFAIFCLSLFVLIVIVTWWLKRSRWL</sequence>
<dbReference type="PANTHER" id="PTHR46494:SF3">
    <property type="entry name" value="ZINC TRANSPORT PROTEIN ZNTB"/>
    <property type="match status" value="1"/>
</dbReference>
<evidence type="ECO:0000256" key="8">
    <source>
        <dbReference type="ARBA" id="ARBA00022989"/>
    </source>
</evidence>
<dbReference type="RefSeq" id="WP_006536999.1">
    <property type="nucleotide sequence ID" value="NZ_CAXOKJ010000001.1"/>
</dbReference>
<evidence type="ECO:0000256" key="11">
    <source>
        <dbReference type="HAMAP-Rule" id="MF_01565"/>
    </source>
</evidence>
<keyword evidence="3 11" id="KW-0813">Transport</keyword>
<dbReference type="Proteomes" id="UP000183920">
    <property type="component" value="Unassembled WGS sequence"/>
</dbReference>
<dbReference type="EMBL" id="JAEKCB010000001">
    <property type="protein sequence ID" value="MBJ2116343.1"/>
    <property type="molecule type" value="Genomic_DNA"/>
</dbReference>
<dbReference type="Gene3D" id="1.20.58.340">
    <property type="entry name" value="Magnesium transport protein CorA, transmembrane region"/>
    <property type="match status" value="2"/>
</dbReference>
<accession>A0A0G4PZ31</accession>
<keyword evidence="5 11" id="KW-0997">Cell inner membrane</keyword>
<dbReference type="GO" id="GO:0015095">
    <property type="term" value="F:magnesium ion transmembrane transporter activity"/>
    <property type="evidence" value="ECO:0007669"/>
    <property type="project" value="TreeGrafter"/>
</dbReference>
<keyword evidence="8 11" id="KW-1133">Transmembrane helix</keyword>
<protein>
    <recommendedName>
        <fullName evidence="11">Zinc transport protein ZntB</fullName>
    </recommendedName>
</protein>
<dbReference type="NCBIfam" id="NF007092">
    <property type="entry name" value="PRK09546.1"/>
    <property type="match status" value="1"/>
</dbReference>
<comment type="catalytic activity">
    <reaction evidence="11">
        <text>Zn(2+)(out) + H(+)(out) = Zn(2+)(in) + H(+)(in)</text>
        <dbReference type="Rhea" id="RHEA:71195"/>
        <dbReference type="ChEBI" id="CHEBI:15378"/>
        <dbReference type="ChEBI" id="CHEBI:29105"/>
    </reaction>
</comment>
<feature type="transmembrane region" description="Helical" evidence="11">
    <location>
        <begin position="268"/>
        <end position="289"/>
    </location>
</feature>
<evidence type="ECO:0000256" key="1">
    <source>
        <dbReference type="ARBA" id="ARBA00004651"/>
    </source>
</evidence>
<dbReference type="Proteomes" id="UP000619976">
    <property type="component" value="Unassembled WGS sequence"/>
</dbReference>
<comment type="function">
    <text evidence="11">Zinc transporter. Acts as a Zn(2+):proton symporter, which likely mediates zinc ion uptake.</text>
</comment>
<reference evidence="14" key="1">
    <citation type="submission" date="2015-06" db="EMBL/GenBank/DDBJ databases">
        <authorList>
            <person name="Urmite Genomes"/>
        </authorList>
    </citation>
    <scope>NUCLEOTIDE SEQUENCE [LARGE SCALE GENOMIC DNA]</scope>
    <source>
        <strain evidence="14">CSUR P1867</strain>
    </source>
</reference>
<keyword evidence="15" id="KW-1185">Reference proteome</keyword>
<keyword evidence="7 11" id="KW-0862">Zinc</keyword>
<dbReference type="GO" id="GO:0005385">
    <property type="term" value="F:zinc ion transmembrane transporter activity"/>
    <property type="evidence" value="ECO:0007669"/>
    <property type="project" value="UniProtKB-UniRule"/>
</dbReference>
<accession>A0A379EL25</accession>
<evidence type="ECO:0000256" key="10">
    <source>
        <dbReference type="ARBA" id="ARBA00023136"/>
    </source>
</evidence>
<evidence type="ECO:0000256" key="5">
    <source>
        <dbReference type="ARBA" id="ARBA00022519"/>
    </source>
</evidence>
<dbReference type="SUPFAM" id="SSF143865">
    <property type="entry name" value="CorA soluble domain-like"/>
    <property type="match status" value="1"/>
</dbReference>